<gene>
    <name evidence="2" type="ORF">QBC38DRAFT_207926</name>
</gene>
<sequence length="382" mass="41593">MITLQQMQSSNARIDTLGSGLVAIFVGGTSGIGEATMKEFAKQAVQPRIYFIGRSEEAAERIKIELESLNPGGQYHFIQTDVSLLANVDNACRDIQSKETLINLLFLTSGTTVTGIDTAESLYYPTAVTYYSRIRFISNLLPFLQRATSLRRVVTVFNNRSVDPKTSASTLIQPHNVPSGPKPLLSQQSSAIMTLALESLALEAPDVTFIHSFPSPFSPATSTTMTPTKPRKKSPIRSSPLNLVRAVFLKPILSSQPKQQHLPPVNPIPIIEAGERQLFVATSARYPAKKGGDVRLTAGVSIESEDSGEWISVARGTDGKEGTGVYLVGPRGCDGGYDGRSGHGNWGAAPLLLKELREKDMMRRLWLHTVAEFTRVTGSVFM</sequence>
<proteinExistence type="predicted"/>
<dbReference type="PANTHER" id="PTHR47534:SF3">
    <property type="entry name" value="ALCOHOL DEHYDROGENASE-LIKE C-TERMINAL DOMAIN-CONTAINING PROTEIN"/>
    <property type="match status" value="1"/>
</dbReference>
<dbReference type="InterPro" id="IPR052228">
    <property type="entry name" value="Sec_Metab_Biosynth_Oxidored"/>
</dbReference>
<dbReference type="EMBL" id="MU865337">
    <property type="protein sequence ID" value="KAK4227025.1"/>
    <property type="molecule type" value="Genomic_DNA"/>
</dbReference>
<keyword evidence="3" id="KW-1185">Reference proteome</keyword>
<dbReference type="Gene3D" id="3.40.50.720">
    <property type="entry name" value="NAD(P)-binding Rossmann-like Domain"/>
    <property type="match status" value="1"/>
</dbReference>
<accession>A0AAN7BPA2</accession>
<evidence type="ECO:0000313" key="2">
    <source>
        <dbReference type="EMBL" id="KAK4227025.1"/>
    </source>
</evidence>
<evidence type="ECO:0000313" key="3">
    <source>
        <dbReference type="Proteomes" id="UP001301958"/>
    </source>
</evidence>
<organism evidence="2 3">
    <name type="scientific">Podospora fimiseda</name>
    <dbReference type="NCBI Taxonomy" id="252190"/>
    <lineage>
        <taxon>Eukaryota</taxon>
        <taxon>Fungi</taxon>
        <taxon>Dikarya</taxon>
        <taxon>Ascomycota</taxon>
        <taxon>Pezizomycotina</taxon>
        <taxon>Sordariomycetes</taxon>
        <taxon>Sordariomycetidae</taxon>
        <taxon>Sordariales</taxon>
        <taxon>Podosporaceae</taxon>
        <taxon>Podospora</taxon>
    </lineage>
</organism>
<dbReference type="PANTHER" id="PTHR47534">
    <property type="entry name" value="YALI0E05731P"/>
    <property type="match status" value="1"/>
</dbReference>
<dbReference type="Pfam" id="PF00106">
    <property type="entry name" value="adh_short"/>
    <property type="match status" value="1"/>
</dbReference>
<comment type="caution">
    <text evidence="2">The sequence shown here is derived from an EMBL/GenBank/DDBJ whole genome shotgun (WGS) entry which is preliminary data.</text>
</comment>
<dbReference type="SUPFAM" id="SSF51735">
    <property type="entry name" value="NAD(P)-binding Rossmann-fold domains"/>
    <property type="match status" value="1"/>
</dbReference>
<name>A0AAN7BPA2_9PEZI</name>
<protein>
    <submittedName>
        <fullName evidence="2">3-keto-steroid reductase</fullName>
    </submittedName>
</protein>
<reference evidence="2" key="2">
    <citation type="submission" date="2023-05" db="EMBL/GenBank/DDBJ databases">
        <authorList>
            <consortium name="Lawrence Berkeley National Laboratory"/>
            <person name="Steindorff A."/>
            <person name="Hensen N."/>
            <person name="Bonometti L."/>
            <person name="Westerberg I."/>
            <person name="Brannstrom I.O."/>
            <person name="Guillou S."/>
            <person name="Cros-Aarteil S."/>
            <person name="Calhoun S."/>
            <person name="Haridas S."/>
            <person name="Kuo A."/>
            <person name="Mondo S."/>
            <person name="Pangilinan J."/>
            <person name="Riley R."/>
            <person name="Labutti K."/>
            <person name="Andreopoulos B."/>
            <person name="Lipzen A."/>
            <person name="Chen C."/>
            <person name="Yanf M."/>
            <person name="Daum C."/>
            <person name="Ng V."/>
            <person name="Clum A."/>
            <person name="Ohm R."/>
            <person name="Martin F."/>
            <person name="Silar P."/>
            <person name="Natvig D."/>
            <person name="Lalanne C."/>
            <person name="Gautier V."/>
            <person name="Ament-Velasquez S.L."/>
            <person name="Kruys A."/>
            <person name="Hutchinson M.I."/>
            <person name="Powell A.J."/>
            <person name="Barry K."/>
            <person name="Miller A.N."/>
            <person name="Grigoriev I.V."/>
            <person name="Debuchy R."/>
            <person name="Gladieux P."/>
            <person name="Thoren M.H."/>
            <person name="Johannesson H."/>
        </authorList>
    </citation>
    <scope>NUCLEOTIDE SEQUENCE</scope>
    <source>
        <strain evidence="2">CBS 990.96</strain>
    </source>
</reference>
<dbReference type="InterPro" id="IPR036291">
    <property type="entry name" value="NAD(P)-bd_dom_sf"/>
</dbReference>
<dbReference type="GO" id="GO:0016491">
    <property type="term" value="F:oxidoreductase activity"/>
    <property type="evidence" value="ECO:0007669"/>
    <property type="project" value="UniProtKB-KW"/>
</dbReference>
<dbReference type="AlphaFoldDB" id="A0AAN7BPA2"/>
<keyword evidence="1" id="KW-0560">Oxidoreductase</keyword>
<dbReference type="InterPro" id="IPR002347">
    <property type="entry name" value="SDR_fam"/>
</dbReference>
<reference evidence="2" key="1">
    <citation type="journal article" date="2023" name="Mol. Phylogenet. Evol.">
        <title>Genome-scale phylogeny and comparative genomics of the fungal order Sordariales.</title>
        <authorList>
            <person name="Hensen N."/>
            <person name="Bonometti L."/>
            <person name="Westerberg I."/>
            <person name="Brannstrom I.O."/>
            <person name="Guillou S."/>
            <person name="Cros-Aarteil S."/>
            <person name="Calhoun S."/>
            <person name="Haridas S."/>
            <person name="Kuo A."/>
            <person name="Mondo S."/>
            <person name="Pangilinan J."/>
            <person name="Riley R."/>
            <person name="LaButti K."/>
            <person name="Andreopoulos B."/>
            <person name="Lipzen A."/>
            <person name="Chen C."/>
            <person name="Yan M."/>
            <person name="Daum C."/>
            <person name="Ng V."/>
            <person name="Clum A."/>
            <person name="Steindorff A."/>
            <person name="Ohm R.A."/>
            <person name="Martin F."/>
            <person name="Silar P."/>
            <person name="Natvig D.O."/>
            <person name="Lalanne C."/>
            <person name="Gautier V."/>
            <person name="Ament-Velasquez S.L."/>
            <person name="Kruys A."/>
            <person name="Hutchinson M.I."/>
            <person name="Powell A.J."/>
            <person name="Barry K."/>
            <person name="Miller A.N."/>
            <person name="Grigoriev I.V."/>
            <person name="Debuchy R."/>
            <person name="Gladieux P."/>
            <person name="Hiltunen Thoren M."/>
            <person name="Johannesson H."/>
        </authorList>
    </citation>
    <scope>NUCLEOTIDE SEQUENCE</scope>
    <source>
        <strain evidence="2">CBS 990.96</strain>
    </source>
</reference>
<dbReference type="Proteomes" id="UP001301958">
    <property type="component" value="Unassembled WGS sequence"/>
</dbReference>
<evidence type="ECO:0000256" key="1">
    <source>
        <dbReference type="ARBA" id="ARBA00023002"/>
    </source>
</evidence>